<evidence type="ECO:0000256" key="5">
    <source>
        <dbReference type="PROSITE-ProRule" id="PRU01240"/>
    </source>
</evidence>
<dbReference type="Proteomes" id="UP000034407">
    <property type="component" value="Unassembled WGS sequence"/>
</dbReference>
<dbReference type="InterPro" id="IPR023828">
    <property type="entry name" value="Peptidase_S8_Ser-AS"/>
</dbReference>
<dbReference type="PATRIC" id="fig|1629550.3.peg.3419"/>
<evidence type="ECO:0000256" key="1">
    <source>
        <dbReference type="ARBA" id="ARBA00011073"/>
    </source>
</evidence>
<dbReference type="InterPro" id="IPR015500">
    <property type="entry name" value="Peptidase_S8_subtilisin-rel"/>
</dbReference>
<evidence type="ECO:0000256" key="3">
    <source>
        <dbReference type="ARBA" id="ARBA00022801"/>
    </source>
</evidence>
<proteinExistence type="inferred from homology"/>
<dbReference type="InterPro" id="IPR034202">
    <property type="entry name" value="Subtilisin_Carlsberg-like"/>
</dbReference>
<sequence length="301" mass="32838">MSKMRLLPYKVNEVSRETKIVSYGVKMIRADKFWAKSNRGKGITVAIIDTGCDVEHKALKNNIVHTRNFTKDDNSNKDIANDYVGHGTHVAGIVLSVAPECSLMILKALNGDGEGEYKWIINAINYAITKKVDIISMSLGGYTDDENLHKAIRKASSNNILVVCAAGNDGDNKSSTNEYSYPAAYGEVISVGAVDENAKPAYFSNSNNFLDVMAPGVGILSTYKNNTYAILDGTSMAAPHVSGALALIKNYSDVAFERDLSESEIYAQLIKFTLDLSYDKKVQGNGLVFLESPKIPKKGFK</sequence>
<keyword evidence="2 5" id="KW-0645">Protease</keyword>
<dbReference type="EMBL" id="LBBT01000073">
    <property type="protein sequence ID" value="KKY02375.1"/>
    <property type="molecule type" value="Genomic_DNA"/>
</dbReference>
<evidence type="ECO:0000256" key="4">
    <source>
        <dbReference type="ARBA" id="ARBA00022825"/>
    </source>
</evidence>
<dbReference type="RefSeq" id="WP_046822088.1">
    <property type="nucleotide sequence ID" value="NZ_JBCLWQ010000002.1"/>
</dbReference>
<keyword evidence="4 5" id="KW-0720">Serine protease</keyword>
<feature type="active site" description="Charge relay system" evidence="5">
    <location>
        <position position="235"/>
    </location>
</feature>
<dbReference type="CDD" id="cd07477">
    <property type="entry name" value="Peptidases_S8_Subtilisin_subset"/>
    <property type="match status" value="1"/>
</dbReference>
<dbReference type="PROSITE" id="PS00138">
    <property type="entry name" value="SUBTILASE_SER"/>
    <property type="match status" value="1"/>
</dbReference>
<dbReference type="InterPro" id="IPR036852">
    <property type="entry name" value="Peptidase_S8/S53_dom_sf"/>
</dbReference>
<evidence type="ECO:0000256" key="6">
    <source>
        <dbReference type="RuleBase" id="RU003355"/>
    </source>
</evidence>
<evidence type="ECO:0000256" key="2">
    <source>
        <dbReference type="ARBA" id="ARBA00022670"/>
    </source>
</evidence>
<keyword evidence="9" id="KW-1185">Reference proteome</keyword>
<accession>A0A0M3DIG0</accession>
<dbReference type="AlphaFoldDB" id="A0A0M3DIG0"/>
<feature type="domain" description="Peptidase S8/S53" evidence="7">
    <location>
        <begin position="40"/>
        <end position="265"/>
    </location>
</feature>
<comment type="caution">
    <text evidence="8">The sequence shown here is derived from an EMBL/GenBank/DDBJ whole genome shotgun (WGS) entry which is preliminary data.</text>
</comment>
<dbReference type="InterPro" id="IPR000209">
    <property type="entry name" value="Peptidase_S8/S53_dom"/>
</dbReference>
<gene>
    <name evidence="8" type="ORF">VN21_03615</name>
</gene>
<dbReference type="InterPro" id="IPR022398">
    <property type="entry name" value="Peptidase_S8_His-AS"/>
</dbReference>
<evidence type="ECO:0000259" key="7">
    <source>
        <dbReference type="Pfam" id="PF00082"/>
    </source>
</evidence>
<dbReference type="PROSITE" id="PS00137">
    <property type="entry name" value="SUBTILASE_HIS"/>
    <property type="match status" value="1"/>
</dbReference>
<feature type="active site" description="Charge relay system" evidence="5">
    <location>
        <position position="49"/>
    </location>
</feature>
<dbReference type="PROSITE" id="PS00136">
    <property type="entry name" value="SUBTILASE_ASP"/>
    <property type="match status" value="1"/>
</dbReference>
<organism evidence="8 9">
    <name type="scientific">Paraclostridium benzoelyticum</name>
    <dbReference type="NCBI Taxonomy" id="1629550"/>
    <lineage>
        <taxon>Bacteria</taxon>
        <taxon>Bacillati</taxon>
        <taxon>Bacillota</taxon>
        <taxon>Clostridia</taxon>
        <taxon>Peptostreptococcales</taxon>
        <taxon>Peptostreptococcaceae</taxon>
        <taxon>Paraclostridium</taxon>
    </lineage>
</organism>
<dbReference type="GO" id="GO:0006508">
    <property type="term" value="P:proteolysis"/>
    <property type="evidence" value="ECO:0007669"/>
    <property type="project" value="UniProtKB-KW"/>
</dbReference>
<reference evidence="8 9" key="1">
    <citation type="submission" date="2015-04" db="EMBL/GenBank/DDBJ databases">
        <title>Microcin producing Clostridium sp. JC272T.</title>
        <authorList>
            <person name="Jyothsna T."/>
            <person name="Sasikala C."/>
            <person name="Ramana C."/>
        </authorList>
    </citation>
    <scope>NUCLEOTIDE SEQUENCE [LARGE SCALE GENOMIC DNA]</scope>
    <source>
        <strain evidence="8 9">JC272</strain>
    </source>
</reference>
<comment type="similarity">
    <text evidence="1 5 6">Belongs to the peptidase S8 family.</text>
</comment>
<evidence type="ECO:0000313" key="9">
    <source>
        <dbReference type="Proteomes" id="UP000034407"/>
    </source>
</evidence>
<dbReference type="OrthoDB" id="9798386at2"/>
<protein>
    <submittedName>
        <fullName evidence="8">Serine protease</fullName>
    </submittedName>
</protein>
<dbReference type="GO" id="GO:0004252">
    <property type="term" value="F:serine-type endopeptidase activity"/>
    <property type="evidence" value="ECO:0007669"/>
    <property type="project" value="UniProtKB-UniRule"/>
</dbReference>
<name>A0A0M3DIG0_9FIRM</name>
<dbReference type="Pfam" id="PF00082">
    <property type="entry name" value="Peptidase_S8"/>
    <property type="match status" value="1"/>
</dbReference>
<dbReference type="SUPFAM" id="SSF52743">
    <property type="entry name" value="Subtilisin-like"/>
    <property type="match status" value="1"/>
</dbReference>
<evidence type="ECO:0000313" key="8">
    <source>
        <dbReference type="EMBL" id="KKY02375.1"/>
    </source>
</evidence>
<dbReference type="InterPro" id="IPR023827">
    <property type="entry name" value="Peptidase_S8_Asp-AS"/>
</dbReference>
<dbReference type="PRINTS" id="PR00723">
    <property type="entry name" value="SUBTILISIN"/>
</dbReference>
<feature type="active site" description="Charge relay system" evidence="5">
    <location>
        <position position="86"/>
    </location>
</feature>
<dbReference type="PANTHER" id="PTHR43399:SF4">
    <property type="entry name" value="CELL WALL-ASSOCIATED PROTEASE"/>
    <property type="match status" value="1"/>
</dbReference>
<dbReference type="PANTHER" id="PTHR43399">
    <property type="entry name" value="SUBTILISIN-RELATED"/>
    <property type="match status" value="1"/>
</dbReference>
<dbReference type="InterPro" id="IPR051048">
    <property type="entry name" value="Peptidase_S8/S53_subtilisin"/>
</dbReference>
<dbReference type="Gene3D" id="3.40.50.200">
    <property type="entry name" value="Peptidase S8/S53 domain"/>
    <property type="match status" value="1"/>
</dbReference>
<keyword evidence="3 5" id="KW-0378">Hydrolase</keyword>
<dbReference type="PROSITE" id="PS51892">
    <property type="entry name" value="SUBTILASE"/>
    <property type="match status" value="1"/>
</dbReference>